<dbReference type="SUPFAM" id="SSF52833">
    <property type="entry name" value="Thioredoxin-like"/>
    <property type="match status" value="1"/>
</dbReference>
<dbReference type="Proteomes" id="UP000603602">
    <property type="component" value="Unassembled WGS sequence"/>
</dbReference>
<proteinExistence type="inferred from homology"/>
<dbReference type="InterPro" id="IPR036249">
    <property type="entry name" value="Thioredoxin-like_sf"/>
</dbReference>
<dbReference type="EMBL" id="JACYTO010000002">
    <property type="protein sequence ID" value="MBD8503434.1"/>
    <property type="molecule type" value="Genomic_DNA"/>
</dbReference>
<evidence type="ECO:0000256" key="2">
    <source>
        <dbReference type="PIRNR" id="PIRNR038934"/>
    </source>
</evidence>
<evidence type="ECO:0000313" key="3">
    <source>
        <dbReference type="EMBL" id="MBD8503434.1"/>
    </source>
</evidence>
<comment type="caution">
    <text evidence="3">The sequence shown here is derived from an EMBL/GenBank/DDBJ whole genome shotgun (WGS) entry which is preliminary data.</text>
</comment>
<dbReference type="Gene3D" id="3.40.30.10">
    <property type="entry name" value="Glutaredoxin"/>
    <property type="match status" value="1"/>
</dbReference>
<organism evidence="3 4">
    <name type="scientific">Thauera sedimentorum</name>
    <dbReference type="NCBI Taxonomy" id="2767595"/>
    <lineage>
        <taxon>Bacteria</taxon>
        <taxon>Pseudomonadati</taxon>
        <taxon>Pseudomonadota</taxon>
        <taxon>Betaproteobacteria</taxon>
        <taxon>Rhodocyclales</taxon>
        <taxon>Zoogloeaceae</taxon>
        <taxon>Thauera</taxon>
    </lineage>
</organism>
<sequence>MSTPFATQLERLETRHGFLRLAADEVDAFAATGDSLLLLTDEPQTCPEAWDMALVLPEALKAWPGRFRPGVADPAASREIAARFGAGQLPAMLFQRDGAWVGKLEGMFEWERLVAALGAMLAAPTARRPGIGIPVRAATTSSCH</sequence>
<dbReference type="PIRSF" id="PIRSF038934">
    <property type="entry name" value="HyaE_HupG"/>
    <property type="match status" value="1"/>
</dbReference>
<dbReference type="Pfam" id="PF07449">
    <property type="entry name" value="HyaE"/>
    <property type="match status" value="1"/>
</dbReference>
<gene>
    <name evidence="3" type="ORF">IFO67_11120</name>
</gene>
<keyword evidence="4" id="KW-1185">Reference proteome</keyword>
<comment type="similarity">
    <text evidence="1 2">Belongs to the HupG/HyaE family.</text>
</comment>
<dbReference type="RefSeq" id="WP_187718271.1">
    <property type="nucleotide sequence ID" value="NZ_JACTAH010000002.1"/>
</dbReference>
<reference evidence="4" key="1">
    <citation type="submission" date="2023-07" db="EMBL/GenBank/DDBJ databases">
        <title>Thauera sp. CAU 1555 isolated from sand of Yaerae Beach.</title>
        <authorList>
            <person name="Kim W."/>
        </authorList>
    </citation>
    <scope>NUCLEOTIDE SEQUENCE [LARGE SCALE GENOMIC DNA]</scope>
    <source>
        <strain evidence="4">CAU 1555</strain>
    </source>
</reference>
<name>A0ABR9BBW0_9RHOO</name>
<dbReference type="InterPro" id="IPR010893">
    <property type="entry name" value="NiFe-hyd_mat_HyaE"/>
</dbReference>
<evidence type="ECO:0000256" key="1">
    <source>
        <dbReference type="ARBA" id="ARBA00009004"/>
    </source>
</evidence>
<accession>A0ABR9BBW0</accession>
<protein>
    <recommendedName>
        <fullName evidence="2">Hydrogenase expression/formation protein</fullName>
    </recommendedName>
</protein>
<evidence type="ECO:0000313" key="4">
    <source>
        <dbReference type="Proteomes" id="UP000603602"/>
    </source>
</evidence>